<dbReference type="AlphaFoldDB" id="A0A4R6ZI62"/>
<feature type="transmembrane region" description="Helical" evidence="1">
    <location>
        <begin position="40"/>
        <end position="58"/>
    </location>
</feature>
<name>A0A4R6ZI62_9LIST</name>
<dbReference type="EMBL" id="SNZK01000010">
    <property type="protein sequence ID" value="TDR51997.1"/>
    <property type="molecule type" value="Genomic_DNA"/>
</dbReference>
<dbReference type="STRING" id="1265846.PROCOU_13458"/>
<evidence type="ECO:0000259" key="2">
    <source>
        <dbReference type="Pfam" id="PF02517"/>
    </source>
</evidence>
<feature type="transmembrane region" description="Helical" evidence="1">
    <location>
        <begin position="112"/>
        <end position="136"/>
    </location>
</feature>
<keyword evidence="1" id="KW-0472">Membrane</keyword>
<dbReference type="InterPro" id="IPR003675">
    <property type="entry name" value="Rce1/LyrA-like_dom"/>
</dbReference>
<dbReference type="GO" id="GO:0004175">
    <property type="term" value="F:endopeptidase activity"/>
    <property type="evidence" value="ECO:0007669"/>
    <property type="project" value="UniProtKB-ARBA"/>
</dbReference>
<comment type="caution">
    <text evidence="3">The sequence shown here is derived from an EMBL/GenBank/DDBJ whole genome shotgun (WGS) entry which is preliminary data.</text>
</comment>
<reference evidence="3 4" key="1">
    <citation type="submission" date="2019-03" db="EMBL/GenBank/DDBJ databases">
        <title>Genomic Encyclopedia of Type Strains, Phase III (KMG-III): the genomes of soil and plant-associated and newly described type strains.</title>
        <authorList>
            <person name="Whitman W."/>
        </authorList>
    </citation>
    <scope>NUCLEOTIDE SEQUENCE [LARGE SCALE GENOMIC DNA]</scope>
    <source>
        <strain evidence="3 4">CECT 7972</strain>
    </source>
</reference>
<dbReference type="Pfam" id="PF02517">
    <property type="entry name" value="Rce1-like"/>
    <property type="match status" value="1"/>
</dbReference>
<feature type="transmembrane region" description="Helical" evidence="1">
    <location>
        <begin position="70"/>
        <end position="92"/>
    </location>
</feature>
<dbReference type="Proteomes" id="UP000295558">
    <property type="component" value="Unassembled WGS sequence"/>
</dbReference>
<evidence type="ECO:0000313" key="3">
    <source>
        <dbReference type="EMBL" id="TDR51997.1"/>
    </source>
</evidence>
<keyword evidence="1" id="KW-0812">Transmembrane</keyword>
<keyword evidence="4" id="KW-1185">Reference proteome</keyword>
<dbReference type="GO" id="GO:0080120">
    <property type="term" value="P:CAAX-box protein maturation"/>
    <property type="evidence" value="ECO:0007669"/>
    <property type="project" value="UniProtKB-ARBA"/>
</dbReference>
<gene>
    <name evidence="3" type="ORF">DFP96_11074</name>
</gene>
<sequence>MDNLSVNKKQGYLIILSAILVGVAYQMLPLTMLQTDYLEIISAFFNGSIMFVLLYILLKAEFLDWFQHFSIKWLLIGIPFLVVVGTVAGSLWSAIAGGVAENDVNSVLSWGYVIKNVLFMLLGEELLSIGILYAAWKKLNWKFWQATLLCSILFALWHLPSYDYNLLQCLVTIIPSRMVLNYLFKKSNSIWVTWIAHIAFDLIAFLPVLLK</sequence>
<evidence type="ECO:0000313" key="4">
    <source>
        <dbReference type="Proteomes" id="UP000295558"/>
    </source>
</evidence>
<evidence type="ECO:0000256" key="1">
    <source>
        <dbReference type="SAM" id="Phobius"/>
    </source>
</evidence>
<organism evidence="3 4">
    <name type="scientific">Listeria rocourtiae</name>
    <dbReference type="NCBI Taxonomy" id="647910"/>
    <lineage>
        <taxon>Bacteria</taxon>
        <taxon>Bacillati</taxon>
        <taxon>Bacillota</taxon>
        <taxon>Bacilli</taxon>
        <taxon>Bacillales</taxon>
        <taxon>Listeriaceae</taxon>
        <taxon>Listeria</taxon>
    </lineage>
</organism>
<feature type="transmembrane region" description="Helical" evidence="1">
    <location>
        <begin position="143"/>
        <end position="159"/>
    </location>
</feature>
<feature type="transmembrane region" description="Helical" evidence="1">
    <location>
        <begin position="191"/>
        <end position="210"/>
    </location>
</feature>
<dbReference type="OrthoDB" id="2924640at2"/>
<proteinExistence type="predicted"/>
<accession>A0A4R6ZI62</accession>
<feature type="transmembrane region" description="Helical" evidence="1">
    <location>
        <begin position="12"/>
        <end position="28"/>
    </location>
</feature>
<dbReference type="RefSeq" id="WP_133620894.1">
    <property type="nucleotide sequence ID" value="NZ_JAASUO010000008.1"/>
</dbReference>
<protein>
    <recommendedName>
        <fullName evidence="2">CAAX prenyl protease 2/Lysostaphin resistance protein A-like domain-containing protein</fullName>
    </recommendedName>
</protein>
<feature type="domain" description="CAAX prenyl protease 2/Lysostaphin resistance protein A-like" evidence="2">
    <location>
        <begin position="110"/>
        <end position="203"/>
    </location>
</feature>
<keyword evidence="1" id="KW-1133">Transmembrane helix</keyword>